<dbReference type="InterPro" id="IPR020472">
    <property type="entry name" value="WD40_PAC1"/>
</dbReference>
<dbReference type="InterPro" id="IPR015943">
    <property type="entry name" value="WD40/YVTN_repeat-like_dom_sf"/>
</dbReference>
<dbReference type="AlphaFoldDB" id="A0A9P4IT28"/>
<dbReference type="PANTHER" id="PTHR14221">
    <property type="entry name" value="WD REPEAT DOMAIN 44"/>
    <property type="match status" value="1"/>
</dbReference>
<feature type="non-terminal residue" evidence="5">
    <location>
        <position position="1"/>
    </location>
</feature>
<feature type="repeat" description="WD" evidence="3">
    <location>
        <begin position="225"/>
        <end position="259"/>
    </location>
</feature>
<keyword evidence="6" id="KW-1185">Reference proteome</keyword>
<feature type="repeat" description="WD" evidence="3">
    <location>
        <begin position="185"/>
        <end position="225"/>
    </location>
</feature>
<dbReference type="Gene3D" id="2.130.10.10">
    <property type="entry name" value="YVTN repeat-like/Quinoprotein amine dehydrogenase"/>
    <property type="match status" value="1"/>
</dbReference>
<feature type="compositionally biased region" description="Polar residues" evidence="4">
    <location>
        <begin position="457"/>
        <end position="466"/>
    </location>
</feature>
<sequence>RKGVSFLSRILAPNKSKNRSDLAIDEDDDETADFRPEGMDAQLFSHSADNVGFSPRHPQPPGYIKFRAKFKKDRDFDRVFLAQELRKGRIRPKSAVDSAKSGLGRIKSDADSGTDAIWALEFSKDGKYLAAAGQDKIVRVWGVLSSREERRMHEKDEEAANGNTDGNAAQHLSAPVFRRNPLREYEGHTSTVIDISWSKNNFLLSSSFDKTVRLWHVSRNECLVTFKHAEYCPSIQFHPRDDRFFLAGSLDTKLRLWSIPDKSVAYWNQLTEIITAVAFTPDGKTAIAGTMGGTCSFYDTDGLKFKTQINIKSSGRNAKPAKITSIQATNWGDDRRDVKLLISSNDSRIRLYNFRDKSLEMKFKGHKNMASQIRASFSDDSRFVISGSEDRKTYIWSTGATQEGEKQRPMEVFEAHNTMTTGAILAPRKTRMVLSASEDPVFDLCNPPPVTLISRSESIRTGSNASGPAPSGEPPDRNGDSSVQPTPATAEGNGTFKRAEESPAYLARTAHMGGNIIVTADYAGNIKVFRQDCAYGKR</sequence>
<dbReference type="InterPro" id="IPR040324">
    <property type="entry name" value="WDR44/Dgr2"/>
</dbReference>
<evidence type="ECO:0000313" key="6">
    <source>
        <dbReference type="Proteomes" id="UP000799772"/>
    </source>
</evidence>
<accession>A0A9P4IT28</accession>
<evidence type="ECO:0000256" key="4">
    <source>
        <dbReference type="SAM" id="MobiDB-lite"/>
    </source>
</evidence>
<evidence type="ECO:0000256" key="3">
    <source>
        <dbReference type="PROSITE-ProRule" id="PRU00221"/>
    </source>
</evidence>
<gene>
    <name evidence="5" type="ORF">NA57DRAFT_29166</name>
</gene>
<dbReference type="SUPFAM" id="SSF50978">
    <property type="entry name" value="WD40 repeat-like"/>
    <property type="match status" value="1"/>
</dbReference>
<keyword evidence="1 3" id="KW-0853">WD repeat</keyword>
<comment type="caution">
    <text evidence="5">The sequence shown here is derived from an EMBL/GenBank/DDBJ whole genome shotgun (WGS) entry which is preliminary data.</text>
</comment>
<protein>
    <submittedName>
        <fullName evidence="5">WD40 repeat-like protein</fullName>
    </submittedName>
</protein>
<proteinExistence type="predicted"/>
<dbReference type="EMBL" id="ML978121">
    <property type="protein sequence ID" value="KAF2104865.1"/>
    <property type="molecule type" value="Genomic_DNA"/>
</dbReference>
<dbReference type="InterPro" id="IPR036322">
    <property type="entry name" value="WD40_repeat_dom_sf"/>
</dbReference>
<evidence type="ECO:0000256" key="1">
    <source>
        <dbReference type="ARBA" id="ARBA00022574"/>
    </source>
</evidence>
<feature type="region of interest" description="Disordered" evidence="4">
    <location>
        <begin position="457"/>
        <end position="498"/>
    </location>
</feature>
<dbReference type="PANTHER" id="PTHR14221:SF0">
    <property type="entry name" value="WD REPEAT-CONTAINING PROTEIN 44"/>
    <property type="match status" value="1"/>
</dbReference>
<dbReference type="CDD" id="cd00200">
    <property type="entry name" value="WD40"/>
    <property type="match status" value="1"/>
</dbReference>
<reference evidence="5" key="1">
    <citation type="journal article" date="2020" name="Stud. Mycol.">
        <title>101 Dothideomycetes genomes: a test case for predicting lifestyles and emergence of pathogens.</title>
        <authorList>
            <person name="Haridas S."/>
            <person name="Albert R."/>
            <person name="Binder M."/>
            <person name="Bloem J."/>
            <person name="Labutti K."/>
            <person name="Salamov A."/>
            <person name="Andreopoulos B."/>
            <person name="Baker S."/>
            <person name="Barry K."/>
            <person name="Bills G."/>
            <person name="Bluhm B."/>
            <person name="Cannon C."/>
            <person name="Castanera R."/>
            <person name="Culley D."/>
            <person name="Daum C."/>
            <person name="Ezra D."/>
            <person name="Gonzalez J."/>
            <person name="Henrissat B."/>
            <person name="Kuo A."/>
            <person name="Liang C."/>
            <person name="Lipzen A."/>
            <person name="Lutzoni F."/>
            <person name="Magnuson J."/>
            <person name="Mondo S."/>
            <person name="Nolan M."/>
            <person name="Ohm R."/>
            <person name="Pangilinan J."/>
            <person name="Park H.-J."/>
            <person name="Ramirez L."/>
            <person name="Alfaro M."/>
            <person name="Sun H."/>
            <person name="Tritt A."/>
            <person name="Yoshinaga Y."/>
            <person name="Zwiers L.-H."/>
            <person name="Turgeon B."/>
            <person name="Goodwin S."/>
            <person name="Spatafora J."/>
            <person name="Crous P."/>
            <person name="Grigoriev I."/>
        </authorList>
    </citation>
    <scope>NUCLEOTIDE SEQUENCE</scope>
    <source>
        <strain evidence="5">CBS 133067</strain>
    </source>
</reference>
<dbReference type="PROSITE" id="PS50294">
    <property type="entry name" value="WD_REPEATS_REGION"/>
    <property type="match status" value="2"/>
</dbReference>
<organism evidence="5 6">
    <name type="scientific">Rhizodiscina lignyota</name>
    <dbReference type="NCBI Taxonomy" id="1504668"/>
    <lineage>
        <taxon>Eukaryota</taxon>
        <taxon>Fungi</taxon>
        <taxon>Dikarya</taxon>
        <taxon>Ascomycota</taxon>
        <taxon>Pezizomycotina</taxon>
        <taxon>Dothideomycetes</taxon>
        <taxon>Pleosporomycetidae</taxon>
        <taxon>Aulographales</taxon>
        <taxon>Rhizodiscinaceae</taxon>
        <taxon>Rhizodiscina</taxon>
    </lineage>
</organism>
<feature type="non-terminal residue" evidence="5">
    <location>
        <position position="538"/>
    </location>
</feature>
<evidence type="ECO:0000313" key="5">
    <source>
        <dbReference type="EMBL" id="KAF2104865.1"/>
    </source>
</evidence>
<dbReference type="PROSITE" id="PS50082">
    <property type="entry name" value="WD_REPEATS_2"/>
    <property type="match status" value="3"/>
</dbReference>
<dbReference type="SMART" id="SM00320">
    <property type="entry name" value="WD40"/>
    <property type="match status" value="6"/>
</dbReference>
<keyword evidence="2" id="KW-0677">Repeat</keyword>
<dbReference type="InterPro" id="IPR001680">
    <property type="entry name" value="WD40_rpt"/>
</dbReference>
<feature type="repeat" description="WD" evidence="3">
    <location>
        <begin position="110"/>
        <end position="151"/>
    </location>
</feature>
<evidence type="ECO:0000256" key="2">
    <source>
        <dbReference type="ARBA" id="ARBA00022737"/>
    </source>
</evidence>
<dbReference type="Proteomes" id="UP000799772">
    <property type="component" value="Unassembled WGS sequence"/>
</dbReference>
<name>A0A9P4IT28_9PEZI</name>
<dbReference type="Pfam" id="PF00400">
    <property type="entry name" value="WD40"/>
    <property type="match status" value="5"/>
</dbReference>
<dbReference type="PRINTS" id="PR00320">
    <property type="entry name" value="GPROTEINBRPT"/>
</dbReference>
<dbReference type="OrthoDB" id="1932312at2759"/>